<dbReference type="GO" id="GO:0003995">
    <property type="term" value="F:acyl-CoA dehydrogenase activity"/>
    <property type="evidence" value="ECO:0007669"/>
    <property type="project" value="TreeGrafter"/>
</dbReference>
<dbReference type="FunFam" id="1.20.140.10:FF:000001">
    <property type="entry name" value="Acyl-CoA dehydrogenase"/>
    <property type="match status" value="1"/>
</dbReference>
<evidence type="ECO:0000259" key="7">
    <source>
        <dbReference type="Pfam" id="PF00441"/>
    </source>
</evidence>
<dbReference type="Pfam" id="PF02771">
    <property type="entry name" value="Acyl-CoA_dh_N"/>
    <property type="match status" value="1"/>
</dbReference>
<dbReference type="Pfam" id="PF00441">
    <property type="entry name" value="Acyl-CoA_dh_1"/>
    <property type="match status" value="1"/>
</dbReference>
<dbReference type="AlphaFoldDB" id="A0A4S5ES74"/>
<keyword evidence="3 6" id="KW-0285">Flavoprotein</keyword>
<dbReference type="Proteomes" id="UP000305282">
    <property type="component" value="Unassembled WGS sequence"/>
</dbReference>
<dbReference type="InterPro" id="IPR009075">
    <property type="entry name" value="AcylCo_DH/oxidase_C"/>
</dbReference>
<reference evidence="10 11" key="1">
    <citation type="submission" date="2019-04" db="EMBL/GenBank/DDBJ databases">
        <title>Draft genome sequences for three unisolated Alnus-infective Frankia Sp+ strains, AgTrS, AiOr and AvVan, the first sequenced Frankia strains able to sporulate in-planta.</title>
        <authorList>
            <person name="Bethencourt L."/>
            <person name="Vautrin F."/>
            <person name="Taib N."/>
            <person name="Dubost A."/>
            <person name="Castro-Garcia L."/>
            <person name="Imbaud O."/>
            <person name="Abrouk D."/>
            <person name="Fournier P."/>
            <person name="Briolay J."/>
            <person name="Nguyen A."/>
            <person name="Normand P."/>
            <person name="Fernandez M.P."/>
            <person name="Brochier-Armanet C."/>
            <person name="Herrera-Belaroussi A."/>
        </authorList>
    </citation>
    <scope>NUCLEOTIDE SEQUENCE [LARGE SCALE GENOMIC DNA]</scope>
    <source>
        <strain evidence="10 11">AvVan</strain>
    </source>
</reference>
<dbReference type="Gene3D" id="1.10.540.10">
    <property type="entry name" value="Acyl-CoA dehydrogenase/oxidase, N-terminal domain"/>
    <property type="match status" value="1"/>
</dbReference>
<dbReference type="InterPro" id="IPR046373">
    <property type="entry name" value="Acyl-CoA_Oxase/DH_mid-dom_sf"/>
</dbReference>
<evidence type="ECO:0000313" key="11">
    <source>
        <dbReference type="Proteomes" id="UP000305282"/>
    </source>
</evidence>
<evidence type="ECO:0000256" key="4">
    <source>
        <dbReference type="ARBA" id="ARBA00022827"/>
    </source>
</evidence>
<dbReference type="Gene3D" id="1.20.140.10">
    <property type="entry name" value="Butyryl-CoA Dehydrogenase, subunit A, domain 3"/>
    <property type="match status" value="1"/>
</dbReference>
<dbReference type="SUPFAM" id="SSF56645">
    <property type="entry name" value="Acyl-CoA dehydrogenase NM domain-like"/>
    <property type="match status" value="1"/>
</dbReference>
<dbReference type="RefSeq" id="WP_136447413.1">
    <property type="nucleotide sequence ID" value="NZ_SSXH01000105.1"/>
</dbReference>
<dbReference type="InterPro" id="IPR037069">
    <property type="entry name" value="AcylCoA_DH/ox_N_sf"/>
</dbReference>
<dbReference type="FunFam" id="1.10.540.10:FF:000008">
    <property type="entry name" value="Acyl-CoA dehydrogenase"/>
    <property type="match status" value="1"/>
</dbReference>
<evidence type="ECO:0000256" key="3">
    <source>
        <dbReference type="ARBA" id="ARBA00022630"/>
    </source>
</evidence>
<organism evidence="10 11">
    <name type="scientific">Candidatus Frankia alpina</name>
    <dbReference type="NCBI Taxonomy" id="2699483"/>
    <lineage>
        <taxon>Bacteria</taxon>
        <taxon>Bacillati</taxon>
        <taxon>Actinomycetota</taxon>
        <taxon>Actinomycetes</taxon>
        <taxon>Frankiales</taxon>
        <taxon>Frankiaceae</taxon>
        <taxon>Frankia</taxon>
    </lineage>
</organism>
<comment type="caution">
    <text evidence="10">The sequence shown here is derived from an EMBL/GenBank/DDBJ whole genome shotgun (WGS) entry which is preliminary data.</text>
</comment>
<evidence type="ECO:0000256" key="2">
    <source>
        <dbReference type="ARBA" id="ARBA00009347"/>
    </source>
</evidence>
<dbReference type="InterPro" id="IPR036250">
    <property type="entry name" value="AcylCo_DH-like_C"/>
</dbReference>
<evidence type="ECO:0000256" key="1">
    <source>
        <dbReference type="ARBA" id="ARBA00001974"/>
    </source>
</evidence>
<keyword evidence="5 6" id="KW-0560">Oxidoreductase</keyword>
<dbReference type="OrthoDB" id="2769798at2"/>
<name>A0A4S5ES74_9ACTN</name>
<dbReference type="SUPFAM" id="SSF47203">
    <property type="entry name" value="Acyl-CoA dehydrogenase C-terminal domain-like"/>
    <property type="match status" value="1"/>
</dbReference>
<sequence>MGRIAQTDDLTDVQRDILAAVRTFVDKEILPFATELEHADEYPESIVASMKEMGLFGITIPEQYGGLGESLLTYALVVEEIARGWMSVAGVVNTHFIVAYLIGRHGTADQHSRLLPRMATGELRGAFSMSEPGCGSDVAAITTRADREVGDGDGDAYVLNGQKMWLTNGARAGIVATLVKTDEGADSVYRNMTTFLLEKEPGFGTHDGITIPGSIDKLGYKGIETTEMILTDHRVPAAAILGGADGRGQGFYQMMDGVEVGRVNVAARACGIMIRAFELGIAYAQTRRTFGRPIAEHQAIAFKLAEMATKVEAGHLMMVSAARKKDSGQRNDVSAGMAKYLASEYCHEVTTEAFRIHGGYGYSKEYEIERLYREAPFMLIGEGTSEIQKRIISRALLREYDGTR</sequence>
<protein>
    <submittedName>
        <fullName evidence="10">Acyl-CoA dehydrogenase</fullName>
    </submittedName>
</protein>
<dbReference type="PANTHER" id="PTHR43884:SF12">
    <property type="entry name" value="ISOVALERYL-COA DEHYDROGENASE, MITOCHONDRIAL-RELATED"/>
    <property type="match status" value="1"/>
</dbReference>
<proteinExistence type="inferred from homology"/>
<dbReference type="Pfam" id="PF02770">
    <property type="entry name" value="Acyl-CoA_dh_M"/>
    <property type="match status" value="1"/>
</dbReference>
<gene>
    <name evidence="10" type="ORF">E7Y31_06715</name>
</gene>
<feature type="domain" description="Acyl-CoA dehydrogenase/oxidase C-terminal" evidence="7">
    <location>
        <begin position="248"/>
        <end position="397"/>
    </location>
</feature>
<keyword evidence="4 6" id="KW-0274">FAD</keyword>
<evidence type="ECO:0000313" key="10">
    <source>
        <dbReference type="EMBL" id="THJ75236.1"/>
    </source>
</evidence>
<accession>A0A4S5ES74</accession>
<dbReference type="PIRSF" id="PIRSF016578">
    <property type="entry name" value="HsaA"/>
    <property type="match status" value="1"/>
</dbReference>
<feature type="domain" description="Acyl-CoA dehydrogenase/oxidase N-terminal" evidence="9">
    <location>
        <begin position="11"/>
        <end position="122"/>
    </location>
</feature>
<keyword evidence="11" id="KW-1185">Reference proteome</keyword>
<evidence type="ECO:0000256" key="5">
    <source>
        <dbReference type="ARBA" id="ARBA00023002"/>
    </source>
</evidence>
<dbReference type="InterPro" id="IPR013786">
    <property type="entry name" value="AcylCoA_DH/ox_N"/>
</dbReference>
<comment type="similarity">
    <text evidence="2 6">Belongs to the acyl-CoA dehydrogenase family.</text>
</comment>
<comment type="cofactor">
    <cofactor evidence="1 6">
        <name>FAD</name>
        <dbReference type="ChEBI" id="CHEBI:57692"/>
    </cofactor>
</comment>
<evidence type="ECO:0000259" key="9">
    <source>
        <dbReference type="Pfam" id="PF02771"/>
    </source>
</evidence>
<dbReference type="InterPro" id="IPR009100">
    <property type="entry name" value="AcylCoA_DH/oxidase_NM_dom_sf"/>
</dbReference>
<evidence type="ECO:0000259" key="8">
    <source>
        <dbReference type="Pfam" id="PF02770"/>
    </source>
</evidence>
<dbReference type="GO" id="GO:0050660">
    <property type="term" value="F:flavin adenine dinucleotide binding"/>
    <property type="evidence" value="ECO:0007669"/>
    <property type="project" value="InterPro"/>
</dbReference>
<feature type="domain" description="Acyl-CoA oxidase/dehydrogenase middle" evidence="8">
    <location>
        <begin position="126"/>
        <end position="232"/>
    </location>
</feature>
<dbReference type="EMBL" id="SSXH01000105">
    <property type="protein sequence ID" value="THJ75236.1"/>
    <property type="molecule type" value="Genomic_DNA"/>
</dbReference>
<dbReference type="PANTHER" id="PTHR43884">
    <property type="entry name" value="ACYL-COA DEHYDROGENASE"/>
    <property type="match status" value="1"/>
</dbReference>
<dbReference type="Gene3D" id="2.40.110.10">
    <property type="entry name" value="Butyryl-CoA Dehydrogenase, subunit A, domain 2"/>
    <property type="match status" value="1"/>
</dbReference>
<evidence type="ECO:0000256" key="6">
    <source>
        <dbReference type="RuleBase" id="RU362125"/>
    </source>
</evidence>
<dbReference type="InterPro" id="IPR006091">
    <property type="entry name" value="Acyl-CoA_Oxase/DH_mid-dom"/>
</dbReference>